<dbReference type="PANTHER" id="PTHR33540">
    <property type="entry name" value="TRNA THREONYLCARBAMOYLADENOSINE BIOSYNTHESIS PROTEIN TSAE"/>
    <property type="match status" value="1"/>
</dbReference>
<evidence type="ECO:0000313" key="12">
    <source>
        <dbReference type="Proteomes" id="UP000075391"/>
    </source>
</evidence>
<dbReference type="GO" id="GO:0002949">
    <property type="term" value="P:tRNA threonylcarbamoyladenosine modification"/>
    <property type="evidence" value="ECO:0007669"/>
    <property type="project" value="InterPro"/>
</dbReference>
<organism evidence="11 12">
    <name type="scientific">Bdellovibrio bacteriovorus</name>
    <dbReference type="NCBI Taxonomy" id="959"/>
    <lineage>
        <taxon>Bacteria</taxon>
        <taxon>Pseudomonadati</taxon>
        <taxon>Bdellovibrionota</taxon>
        <taxon>Bdellovibrionia</taxon>
        <taxon>Bdellovibrionales</taxon>
        <taxon>Pseudobdellovibrionaceae</taxon>
        <taxon>Bdellovibrio</taxon>
    </lineage>
</organism>
<proteinExistence type="inferred from homology"/>
<evidence type="ECO:0000256" key="4">
    <source>
        <dbReference type="ARBA" id="ARBA00022490"/>
    </source>
</evidence>
<dbReference type="NCBIfam" id="TIGR00150">
    <property type="entry name" value="T6A_YjeE"/>
    <property type="match status" value="1"/>
</dbReference>
<comment type="similarity">
    <text evidence="2">Belongs to the TsaE family.</text>
</comment>
<dbReference type="Pfam" id="PF02367">
    <property type="entry name" value="TsaE"/>
    <property type="match status" value="1"/>
</dbReference>
<evidence type="ECO:0000313" key="11">
    <source>
        <dbReference type="EMBL" id="KYG61292.1"/>
    </source>
</evidence>
<dbReference type="GO" id="GO:0046872">
    <property type="term" value="F:metal ion binding"/>
    <property type="evidence" value="ECO:0007669"/>
    <property type="project" value="UniProtKB-KW"/>
</dbReference>
<dbReference type="PANTHER" id="PTHR33540:SF2">
    <property type="entry name" value="TRNA THREONYLCARBAMOYLADENOSINE BIOSYNTHESIS PROTEIN TSAE"/>
    <property type="match status" value="1"/>
</dbReference>
<gene>
    <name evidence="11" type="ORF">AZI85_10170</name>
</gene>
<evidence type="ECO:0000256" key="3">
    <source>
        <dbReference type="ARBA" id="ARBA00019010"/>
    </source>
</evidence>
<keyword evidence="7" id="KW-0547">Nucleotide-binding</keyword>
<dbReference type="OrthoDB" id="5294035at2"/>
<sequence length="148" mass="17292">MSEVLNSERTVRNLAELKEFWKEVLPALKDRCILLMSGDVGAGKTTSVQLIAEILGMRDVQSPSFAIHLRYENQQGQALDHLDLYRLKDDDDLESSGFWDLFSQQKSLIIIEWANRLDYEYLPMNWQKIEVQFQKLSDTERKLKIQTL</sequence>
<accession>A0A150WEJ0</accession>
<keyword evidence="8" id="KW-0067">ATP-binding</keyword>
<keyword evidence="9" id="KW-0460">Magnesium</keyword>
<comment type="subcellular location">
    <subcellularLocation>
        <location evidence="1">Cytoplasm</location>
    </subcellularLocation>
</comment>
<evidence type="ECO:0000256" key="9">
    <source>
        <dbReference type="ARBA" id="ARBA00022842"/>
    </source>
</evidence>
<comment type="caution">
    <text evidence="11">The sequence shown here is derived from an EMBL/GenBank/DDBJ whole genome shotgun (WGS) entry which is preliminary data.</text>
</comment>
<reference evidence="11 12" key="1">
    <citation type="submission" date="2016-03" db="EMBL/GenBank/DDBJ databases">
        <authorList>
            <person name="Ploux O."/>
        </authorList>
    </citation>
    <scope>NUCLEOTIDE SEQUENCE [LARGE SCALE GENOMIC DNA]</scope>
    <source>
        <strain evidence="11 12">BER2</strain>
    </source>
</reference>
<keyword evidence="4" id="KW-0963">Cytoplasm</keyword>
<dbReference type="SUPFAM" id="SSF52540">
    <property type="entry name" value="P-loop containing nucleoside triphosphate hydrolases"/>
    <property type="match status" value="1"/>
</dbReference>
<protein>
    <recommendedName>
        <fullName evidence="3">tRNA threonylcarbamoyladenosine biosynthesis protein TsaE</fullName>
    </recommendedName>
    <alternativeName>
        <fullName evidence="10">t(6)A37 threonylcarbamoyladenosine biosynthesis protein TsaE</fullName>
    </alternativeName>
</protein>
<evidence type="ECO:0000256" key="10">
    <source>
        <dbReference type="ARBA" id="ARBA00032441"/>
    </source>
</evidence>
<evidence type="ECO:0000256" key="7">
    <source>
        <dbReference type="ARBA" id="ARBA00022741"/>
    </source>
</evidence>
<dbReference type="Proteomes" id="UP000075391">
    <property type="component" value="Unassembled WGS sequence"/>
</dbReference>
<dbReference type="InterPro" id="IPR003442">
    <property type="entry name" value="T6A_TsaE"/>
</dbReference>
<dbReference type="GO" id="GO:0005524">
    <property type="term" value="F:ATP binding"/>
    <property type="evidence" value="ECO:0007669"/>
    <property type="project" value="UniProtKB-KW"/>
</dbReference>
<evidence type="ECO:0000256" key="5">
    <source>
        <dbReference type="ARBA" id="ARBA00022694"/>
    </source>
</evidence>
<evidence type="ECO:0000256" key="2">
    <source>
        <dbReference type="ARBA" id="ARBA00007599"/>
    </source>
</evidence>
<keyword evidence="5" id="KW-0819">tRNA processing</keyword>
<evidence type="ECO:0000256" key="6">
    <source>
        <dbReference type="ARBA" id="ARBA00022723"/>
    </source>
</evidence>
<dbReference type="AlphaFoldDB" id="A0A150WEJ0"/>
<name>A0A150WEJ0_BDEBC</name>
<keyword evidence="6" id="KW-0479">Metal-binding</keyword>
<dbReference type="InterPro" id="IPR027417">
    <property type="entry name" value="P-loop_NTPase"/>
</dbReference>
<dbReference type="EMBL" id="LUKF01000017">
    <property type="protein sequence ID" value="KYG61292.1"/>
    <property type="molecule type" value="Genomic_DNA"/>
</dbReference>
<evidence type="ECO:0000256" key="8">
    <source>
        <dbReference type="ARBA" id="ARBA00022840"/>
    </source>
</evidence>
<dbReference type="RefSeq" id="WP_063244652.1">
    <property type="nucleotide sequence ID" value="NZ_CP168967.1"/>
</dbReference>
<dbReference type="Gene3D" id="3.40.50.300">
    <property type="entry name" value="P-loop containing nucleotide triphosphate hydrolases"/>
    <property type="match status" value="1"/>
</dbReference>
<dbReference type="GO" id="GO:0005737">
    <property type="term" value="C:cytoplasm"/>
    <property type="evidence" value="ECO:0007669"/>
    <property type="project" value="UniProtKB-SubCell"/>
</dbReference>
<evidence type="ECO:0000256" key="1">
    <source>
        <dbReference type="ARBA" id="ARBA00004496"/>
    </source>
</evidence>